<dbReference type="AlphaFoldDB" id="A0A9N9JXZ8"/>
<organism evidence="1 2">
    <name type="scientific">Dentiscutata erythropus</name>
    <dbReference type="NCBI Taxonomy" id="1348616"/>
    <lineage>
        <taxon>Eukaryota</taxon>
        <taxon>Fungi</taxon>
        <taxon>Fungi incertae sedis</taxon>
        <taxon>Mucoromycota</taxon>
        <taxon>Glomeromycotina</taxon>
        <taxon>Glomeromycetes</taxon>
        <taxon>Diversisporales</taxon>
        <taxon>Gigasporaceae</taxon>
        <taxon>Dentiscutata</taxon>
    </lineage>
</organism>
<name>A0A9N9JXZ8_9GLOM</name>
<proteinExistence type="predicted"/>
<evidence type="ECO:0000313" key="1">
    <source>
        <dbReference type="EMBL" id="CAG8801269.1"/>
    </source>
</evidence>
<protein>
    <submittedName>
        <fullName evidence="1">7388_t:CDS:1</fullName>
    </submittedName>
</protein>
<reference evidence="1" key="1">
    <citation type="submission" date="2021-06" db="EMBL/GenBank/DDBJ databases">
        <authorList>
            <person name="Kallberg Y."/>
            <person name="Tangrot J."/>
            <person name="Rosling A."/>
        </authorList>
    </citation>
    <scope>NUCLEOTIDE SEQUENCE</scope>
    <source>
        <strain evidence="1">MA453B</strain>
    </source>
</reference>
<dbReference type="EMBL" id="CAJVPY010035650">
    <property type="protein sequence ID" value="CAG8801269.1"/>
    <property type="molecule type" value="Genomic_DNA"/>
</dbReference>
<evidence type="ECO:0000313" key="2">
    <source>
        <dbReference type="Proteomes" id="UP000789405"/>
    </source>
</evidence>
<gene>
    <name evidence="1" type="ORF">DERYTH_LOCUS23427</name>
</gene>
<sequence>MDQAQFNTLVQALTGLTAQLNNNTPAPAPTLPVTISLFYGPIVEDITRIRYAATGMKDAAASW</sequence>
<accession>A0A9N9JXZ8</accession>
<dbReference type="Proteomes" id="UP000789405">
    <property type="component" value="Unassembled WGS sequence"/>
</dbReference>
<comment type="caution">
    <text evidence="1">The sequence shown here is derived from an EMBL/GenBank/DDBJ whole genome shotgun (WGS) entry which is preliminary data.</text>
</comment>
<keyword evidence="2" id="KW-1185">Reference proteome</keyword>